<evidence type="ECO:0000313" key="3">
    <source>
        <dbReference type="Proteomes" id="UP000186817"/>
    </source>
</evidence>
<accession>A0A1Q9BS55</accession>
<dbReference type="AlphaFoldDB" id="A0A1Q9BS55"/>
<dbReference type="Gene3D" id="3.40.50.150">
    <property type="entry name" value="Vaccinia Virus protein VP39"/>
    <property type="match status" value="1"/>
</dbReference>
<organism evidence="2 3">
    <name type="scientific">Symbiodinium microadriaticum</name>
    <name type="common">Dinoflagellate</name>
    <name type="synonym">Zooxanthella microadriatica</name>
    <dbReference type="NCBI Taxonomy" id="2951"/>
    <lineage>
        <taxon>Eukaryota</taxon>
        <taxon>Sar</taxon>
        <taxon>Alveolata</taxon>
        <taxon>Dinophyceae</taxon>
        <taxon>Suessiales</taxon>
        <taxon>Symbiodiniaceae</taxon>
        <taxon>Symbiodinium</taxon>
    </lineage>
</organism>
<feature type="region of interest" description="Disordered" evidence="1">
    <location>
        <begin position="336"/>
        <end position="375"/>
    </location>
</feature>
<dbReference type="EMBL" id="LSRX01005306">
    <property type="protein sequence ID" value="OLP73521.1"/>
    <property type="molecule type" value="Genomic_DNA"/>
</dbReference>
<sequence length="414" mass="45573">MTEPRTVRNRGPGLVGIDGPKSFEELLAWPDQVYEDLLRDEAMFANAHATLNEPLVLTTHYSGIGCSELAVQMLQAKFQDACRGPQVRLYSACEVDAKARACLLNFGMDRPGSAGDHHGPEHVFGDITSRVHVDVLAQLKAIELHHLEAAKDMKSIPAPQKQAALLTLGKEMMEQMCQLLQSCRFAERGWCYKHNKLCPLKPPVQPGQRHVEIAGTTCVAWSSMRNAMLDVGDGGGWLHKSTLPCLVWLYWLRQVQPAWFLHECVAAFDQRFLRQGLEEYGVVSFKATPQLLGLPANRLRKFTFGLHKKQCLLSSTFVAASAAKLSSSMEQQLQVLAQGDGASDDEAAESEPRHDAGAGTRLNISSPTAEDTGDCNVDVDVGVPATYVRCLLPALGVHQRRFSSKCEGKRKGEK</sequence>
<evidence type="ECO:0000313" key="2">
    <source>
        <dbReference type="EMBL" id="OLP73521.1"/>
    </source>
</evidence>
<evidence type="ECO:0000256" key="1">
    <source>
        <dbReference type="SAM" id="MobiDB-lite"/>
    </source>
</evidence>
<dbReference type="Proteomes" id="UP000186817">
    <property type="component" value="Unassembled WGS sequence"/>
</dbReference>
<dbReference type="OrthoDB" id="482990at2759"/>
<protein>
    <submittedName>
        <fullName evidence="2">Uncharacterized protein</fullName>
    </submittedName>
</protein>
<comment type="caution">
    <text evidence="2">The sequence shown here is derived from an EMBL/GenBank/DDBJ whole genome shotgun (WGS) entry which is preliminary data.</text>
</comment>
<dbReference type="InterPro" id="IPR029063">
    <property type="entry name" value="SAM-dependent_MTases_sf"/>
</dbReference>
<gene>
    <name evidence="2" type="ORF">AK812_SmicGene47218</name>
</gene>
<proteinExistence type="predicted"/>
<reference evidence="2 3" key="1">
    <citation type="submission" date="2016-02" db="EMBL/GenBank/DDBJ databases">
        <title>Genome analysis of coral dinoflagellate symbionts highlights evolutionary adaptations to a symbiotic lifestyle.</title>
        <authorList>
            <person name="Aranda M."/>
            <person name="Li Y."/>
            <person name="Liew Y.J."/>
            <person name="Baumgarten S."/>
            <person name="Simakov O."/>
            <person name="Wilson M."/>
            <person name="Piel J."/>
            <person name="Ashoor H."/>
            <person name="Bougouffa S."/>
            <person name="Bajic V.B."/>
            <person name="Ryu T."/>
            <person name="Ravasi T."/>
            <person name="Bayer T."/>
            <person name="Micklem G."/>
            <person name="Kim H."/>
            <person name="Bhak J."/>
            <person name="Lajeunesse T.C."/>
            <person name="Voolstra C.R."/>
        </authorList>
    </citation>
    <scope>NUCLEOTIDE SEQUENCE [LARGE SCALE GENOMIC DNA]</scope>
    <source>
        <strain evidence="2 3">CCMP2467</strain>
    </source>
</reference>
<keyword evidence="3" id="KW-1185">Reference proteome</keyword>
<name>A0A1Q9BS55_SYMMI</name>